<accession>A0A183JIL6</accession>
<dbReference type="AlphaFoldDB" id="A0A183JIL6"/>
<keyword evidence="3" id="KW-1185">Reference proteome</keyword>
<proteinExistence type="predicted"/>
<keyword evidence="1" id="KW-0812">Transmembrane</keyword>
<keyword evidence="1" id="KW-0472">Membrane</keyword>
<sequence length="113" mass="12689">MYQTYQSVHSFDAHTKSTMAYMYNFKVFIEFLCLTIVWNSVIAVPLIFQSETLEGKTYPTVNTIAQMNNSNYTISSNENNETVTTTVSSIEGTGGVVEIQTVSSVRIHLTRFG</sequence>
<reference evidence="2 3" key="2">
    <citation type="submission" date="2018-11" db="EMBL/GenBank/DDBJ databases">
        <authorList>
            <consortium name="Pathogen Informatics"/>
        </authorList>
    </citation>
    <scope>NUCLEOTIDE SEQUENCE [LARGE SCALE GENOMIC DNA]</scope>
    <source>
        <strain evidence="2">Dakar</strain>
        <strain evidence="3">Dakar, Senegal</strain>
    </source>
</reference>
<protein>
    <submittedName>
        <fullName evidence="2 4">Uncharacterized protein</fullName>
    </submittedName>
</protein>
<dbReference type="EMBL" id="UZAK01002505">
    <property type="protein sequence ID" value="VDO75245.1"/>
    <property type="molecule type" value="Genomic_DNA"/>
</dbReference>
<dbReference type="STRING" id="6186.A0A183JIL6"/>
<evidence type="ECO:0000313" key="3">
    <source>
        <dbReference type="Proteomes" id="UP000279833"/>
    </source>
</evidence>
<dbReference type="Proteomes" id="UP000279833">
    <property type="component" value="Unassembled WGS sequence"/>
</dbReference>
<evidence type="ECO:0000313" key="4">
    <source>
        <dbReference type="WBParaSite" id="SCUD_0000254001-mRNA-1"/>
    </source>
</evidence>
<organism evidence="4">
    <name type="scientific">Schistosoma curassoni</name>
    <dbReference type="NCBI Taxonomy" id="6186"/>
    <lineage>
        <taxon>Eukaryota</taxon>
        <taxon>Metazoa</taxon>
        <taxon>Spiralia</taxon>
        <taxon>Lophotrochozoa</taxon>
        <taxon>Platyhelminthes</taxon>
        <taxon>Trematoda</taxon>
        <taxon>Digenea</taxon>
        <taxon>Strigeidida</taxon>
        <taxon>Schistosomatoidea</taxon>
        <taxon>Schistosomatidae</taxon>
        <taxon>Schistosoma</taxon>
    </lineage>
</organism>
<feature type="transmembrane region" description="Helical" evidence="1">
    <location>
        <begin position="27"/>
        <end position="48"/>
    </location>
</feature>
<evidence type="ECO:0000256" key="1">
    <source>
        <dbReference type="SAM" id="Phobius"/>
    </source>
</evidence>
<name>A0A183JIL6_9TREM</name>
<evidence type="ECO:0000313" key="2">
    <source>
        <dbReference type="EMBL" id="VDO75245.1"/>
    </source>
</evidence>
<keyword evidence="1" id="KW-1133">Transmembrane helix</keyword>
<gene>
    <name evidence="2" type="ORF">SCUD_LOCUS2541</name>
</gene>
<reference evidence="4" key="1">
    <citation type="submission" date="2016-06" db="UniProtKB">
        <authorList>
            <consortium name="WormBaseParasite"/>
        </authorList>
    </citation>
    <scope>IDENTIFICATION</scope>
</reference>
<dbReference type="WBParaSite" id="SCUD_0000254001-mRNA-1">
    <property type="protein sequence ID" value="SCUD_0000254001-mRNA-1"/>
    <property type="gene ID" value="SCUD_0000254001"/>
</dbReference>